<feature type="non-terminal residue" evidence="1">
    <location>
        <position position="1"/>
    </location>
</feature>
<protein>
    <submittedName>
        <fullName evidence="1">Uncharacterized protein</fullName>
    </submittedName>
</protein>
<gene>
    <name evidence="1" type="ORF">METZ01_LOCUS21509</name>
</gene>
<reference evidence="1" key="1">
    <citation type="submission" date="2018-05" db="EMBL/GenBank/DDBJ databases">
        <authorList>
            <person name="Lanie J.A."/>
            <person name="Ng W.-L."/>
            <person name="Kazmierczak K.M."/>
            <person name="Andrzejewski T.M."/>
            <person name="Davidsen T.M."/>
            <person name="Wayne K.J."/>
            <person name="Tettelin H."/>
            <person name="Glass J.I."/>
            <person name="Rusch D."/>
            <person name="Podicherti R."/>
            <person name="Tsui H.-C.T."/>
            <person name="Winkler M.E."/>
        </authorList>
    </citation>
    <scope>NUCLEOTIDE SEQUENCE</scope>
</reference>
<accession>A0A381PNQ6</accession>
<proteinExistence type="predicted"/>
<sequence>VFSFKIDEFFAIYESYTNGTITAMSSNKHVGTIVPLLSSSASSGTLTHQTCVACDQGFSTRSVA</sequence>
<evidence type="ECO:0000313" key="1">
    <source>
        <dbReference type="EMBL" id="SUZ68655.1"/>
    </source>
</evidence>
<dbReference type="AlphaFoldDB" id="A0A381PNQ6"/>
<dbReference type="EMBL" id="UINC01001039">
    <property type="protein sequence ID" value="SUZ68655.1"/>
    <property type="molecule type" value="Genomic_DNA"/>
</dbReference>
<name>A0A381PNQ6_9ZZZZ</name>
<organism evidence="1">
    <name type="scientific">marine metagenome</name>
    <dbReference type="NCBI Taxonomy" id="408172"/>
    <lineage>
        <taxon>unclassified sequences</taxon>
        <taxon>metagenomes</taxon>
        <taxon>ecological metagenomes</taxon>
    </lineage>
</organism>